<dbReference type="Proteomes" id="UP000017861">
    <property type="component" value="Unassembled WGS sequence"/>
</dbReference>
<reference evidence="2 3" key="1">
    <citation type="journal article" date="2014" name="Genome Announc.">
        <title>Trypanosoma cruzi Clone Dm28c Draft Genome Sequence.</title>
        <authorList>
            <person name="Grisard E.C."/>
            <person name="Teixeira S.M."/>
            <person name="de Almeida L.G."/>
            <person name="Stoco P.H."/>
            <person name="Gerber A.L."/>
            <person name="Talavera-Lopez C."/>
            <person name="Lima O.C."/>
            <person name="Andersson B."/>
            <person name="de Vasconcelos A.T."/>
        </authorList>
    </citation>
    <scope>NUCLEOTIDE SEQUENCE [LARGE SCALE GENOMIC DNA]</scope>
    <source>
        <strain evidence="2 3">Dm28c</strain>
    </source>
</reference>
<dbReference type="VEuPathDB" id="TriTrypDB:TCDM_09251"/>
<dbReference type="AlphaFoldDB" id="V5B5Z6"/>
<protein>
    <submittedName>
        <fullName evidence="2">Uncharacterized protein</fullName>
    </submittedName>
</protein>
<comment type="caution">
    <text evidence="2">The sequence shown here is derived from an EMBL/GenBank/DDBJ whole genome shotgun (WGS) entry which is preliminary data.</text>
</comment>
<gene>
    <name evidence="2" type="ORF">TCDM_09251</name>
</gene>
<evidence type="ECO:0000256" key="1">
    <source>
        <dbReference type="SAM" id="MobiDB-lite"/>
    </source>
</evidence>
<evidence type="ECO:0000313" key="2">
    <source>
        <dbReference type="EMBL" id="ESS63019.1"/>
    </source>
</evidence>
<accession>V5B5Z6</accession>
<feature type="region of interest" description="Disordered" evidence="1">
    <location>
        <begin position="221"/>
        <end position="253"/>
    </location>
</feature>
<sequence length="291" mass="32081">MRSTRYAVTSGDKTLRFVIRVACAGSFASPKSTSIKTAARFSPPVLDVVWLSQSSRCKFRSPAIISSGTSDKRYWYMRIIDQLLWEGCRDSPRKCCDSPAEMHGQQWSPGVLCQGATGARTADSGAPEQQRHHRAQCGPEGSHYGQSMLSLRHYGHIFPEERCQFDAAPIVQQMQSFYRREACNVKPPNNDVAILLGARVLVDVTATGDVNGVTAAKRSCSSVRQSAGRPPHLPTGHGVGHSRGVESSWSPSCSRQRPAAEILYATKAQHRERVRTPSLEYTEMPISCNCR</sequence>
<name>V5B5Z6_TRYCR</name>
<organism evidence="2 3">
    <name type="scientific">Trypanosoma cruzi Dm28c</name>
    <dbReference type="NCBI Taxonomy" id="1416333"/>
    <lineage>
        <taxon>Eukaryota</taxon>
        <taxon>Discoba</taxon>
        <taxon>Euglenozoa</taxon>
        <taxon>Kinetoplastea</taxon>
        <taxon>Metakinetoplastina</taxon>
        <taxon>Trypanosomatida</taxon>
        <taxon>Trypanosomatidae</taxon>
        <taxon>Trypanosoma</taxon>
        <taxon>Schizotrypanum</taxon>
    </lineage>
</organism>
<dbReference type="OrthoDB" id="10368308at2759"/>
<dbReference type="EMBL" id="AYLP01000148">
    <property type="protein sequence ID" value="ESS63019.1"/>
    <property type="molecule type" value="Genomic_DNA"/>
</dbReference>
<evidence type="ECO:0000313" key="3">
    <source>
        <dbReference type="Proteomes" id="UP000017861"/>
    </source>
</evidence>
<proteinExistence type="predicted"/>